<dbReference type="NCBIfam" id="TIGR03360">
    <property type="entry name" value="VI_minor_1"/>
    <property type="match status" value="1"/>
</dbReference>
<reference evidence="2" key="1">
    <citation type="journal article" date="2019" name="Int. J. Syst. Evol. Microbiol.">
        <title>The Global Catalogue of Microorganisms (GCM) 10K type strain sequencing project: providing services to taxonomists for standard genome sequencing and annotation.</title>
        <authorList>
            <consortium name="The Broad Institute Genomics Platform"/>
            <consortium name="The Broad Institute Genome Sequencing Center for Infectious Disease"/>
            <person name="Wu L."/>
            <person name="Ma J."/>
        </authorList>
    </citation>
    <scope>NUCLEOTIDE SEQUENCE [LARGE SCALE GENOMIC DNA]</scope>
    <source>
        <strain evidence="2">KCTC 15012</strain>
    </source>
</reference>
<dbReference type="Proteomes" id="UP001596132">
    <property type="component" value="Unassembled WGS sequence"/>
</dbReference>
<dbReference type="InterPro" id="IPR017738">
    <property type="entry name" value="T6SS-assoc_VCA0118"/>
</dbReference>
<evidence type="ECO:0000313" key="2">
    <source>
        <dbReference type="Proteomes" id="UP001596132"/>
    </source>
</evidence>
<comment type="caution">
    <text evidence="1">The sequence shown here is derived from an EMBL/GenBank/DDBJ whole genome shotgun (WGS) entry which is preliminary data.</text>
</comment>
<protein>
    <submittedName>
        <fullName evidence="1">Type VI secretion system-associated protein VasI</fullName>
    </submittedName>
</protein>
<sequence>MSVLTLLPLLLASAAAPQPGVQPDMASWQQCRREASPLVRLACYDALGKGSEPAEVSGTAKSPAWQAIWEQEQSRTPDSPPFLLQSDPARGSEILTRPALRGATLSIGCVDSITHIRLRLDSPWVGERVQIELDGQPSSGAQSWFIRDQGLLLEYGRGLPAIEELKRWLGHRELQVRAANGVLLRVDLSGLKEALAPLRQQCRW</sequence>
<evidence type="ECO:0000313" key="1">
    <source>
        <dbReference type="EMBL" id="MFC5708018.1"/>
    </source>
</evidence>
<organism evidence="1 2">
    <name type="scientific">Aeromonas eucrenophila</name>
    <dbReference type="NCBI Taxonomy" id="649"/>
    <lineage>
        <taxon>Bacteria</taxon>
        <taxon>Pseudomonadati</taxon>
        <taxon>Pseudomonadota</taxon>
        <taxon>Gammaproteobacteria</taxon>
        <taxon>Aeromonadales</taxon>
        <taxon>Aeromonadaceae</taxon>
        <taxon>Aeromonas</taxon>
    </lineage>
</organism>
<dbReference type="RefSeq" id="WP_042642428.1">
    <property type="nucleotide sequence ID" value="NZ_CDDF01000012.1"/>
</dbReference>
<accession>A0ABW0YHA8</accession>
<proteinExistence type="predicted"/>
<gene>
    <name evidence="1" type="primary">vasI</name>
    <name evidence="1" type="ORF">ACFPVW_18565</name>
</gene>
<keyword evidence="2" id="KW-1185">Reference proteome</keyword>
<dbReference type="Pfam" id="PF11319">
    <property type="entry name" value="VasI"/>
    <property type="match status" value="1"/>
</dbReference>
<name>A0ABW0YHA8_9GAMM</name>
<dbReference type="EMBL" id="JBHSPP010000017">
    <property type="protein sequence ID" value="MFC5708018.1"/>
    <property type="molecule type" value="Genomic_DNA"/>
</dbReference>